<name>A0A2T5HGX2_9PROT</name>
<dbReference type="Proteomes" id="UP000244128">
    <property type="component" value="Unassembled WGS sequence"/>
</dbReference>
<sequence length="70" mass="7836">MNDYLYEDLAACLAALINVLEKHGIPHSEVAEAFQERFLTMQSLHPVDTEQLFVLLHAVATQAEKHGSDD</sequence>
<proteinExistence type="predicted"/>
<organism evidence="1 2">
    <name type="scientific">Nitrosomonas oligotropha</name>
    <dbReference type="NCBI Taxonomy" id="42354"/>
    <lineage>
        <taxon>Bacteria</taxon>
        <taxon>Pseudomonadati</taxon>
        <taxon>Pseudomonadota</taxon>
        <taxon>Betaproteobacteria</taxon>
        <taxon>Nitrosomonadales</taxon>
        <taxon>Nitrosomonadaceae</taxon>
        <taxon>Nitrosomonas</taxon>
    </lineage>
</organism>
<protein>
    <submittedName>
        <fullName evidence="1">Uncharacterized protein</fullName>
    </submittedName>
</protein>
<dbReference type="AlphaFoldDB" id="A0A2T5HGX2"/>
<dbReference type="RefSeq" id="WP_107804233.1">
    <property type="nucleotide sequence ID" value="NZ_QAOI01000031.1"/>
</dbReference>
<accession>A0A2T5HGX2</accession>
<dbReference type="EMBL" id="QAOI01000031">
    <property type="protein sequence ID" value="PTQ70818.1"/>
    <property type="molecule type" value="Genomic_DNA"/>
</dbReference>
<evidence type="ECO:0000313" key="1">
    <source>
        <dbReference type="EMBL" id="PTQ70818.1"/>
    </source>
</evidence>
<comment type="caution">
    <text evidence="1">The sequence shown here is derived from an EMBL/GenBank/DDBJ whole genome shotgun (WGS) entry which is preliminary data.</text>
</comment>
<gene>
    <name evidence="1" type="ORF">C8R26_1314</name>
</gene>
<evidence type="ECO:0000313" key="2">
    <source>
        <dbReference type="Proteomes" id="UP000244128"/>
    </source>
</evidence>
<reference evidence="1 2" key="1">
    <citation type="submission" date="2018-04" db="EMBL/GenBank/DDBJ databases">
        <title>Active sludge and wastewater microbial communities from Klosterneuburg, Austria.</title>
        <authorList>
            <person name="Wagner M."/>
        </authorList>
    </citation>
    <scope>NUCLEOTIDE SEQUENCE [LARGE SCALE GENOMIC DNA]</scope>
    <source>
        <strain evidence="1 2">Nm49</strain>
    </source>
</reference>